<reference evidence="2" key="1">
    <citation type="submission" date="2020-04" db="EMBL/GenBank/DDBJ databases">
        <title>Deep metagenomics examines the oral microbiome during advanced dental caries in children, revealing novel taxa and co-occurrences with host molecules.</title>
        <authorList>
            <person name="Baker J.L."/>
            <person name="Morton J.T."/>
            <person name="Dinis M."/>
            <person name="Alvarez R."/>
            <person name="Tran N.C."/>
            <person name="Knight R."/>
            <person name="Edlund A."/>
        </authorList>
    </citation>
    <scope>NUCLEOTIDE SEQUENCE</scope>
    <source>
        <strain evidence="2">JCVI_32_bin.14</strain>
    </source>
</reference>
<dbReference type="EMBL" id="JABZMK010000036">
    <property type="protein sequence ID" value="MBF1129603.1"/>
    <property type="molecule type" value="Genomic_DNA"/>
</dbReference>
<comment type="caution">
    <text evidence="2">The sequence shown here is derived from an EMBL/GenBank/DDBJ whole genome shotgun (WGS) entry which is preliminary data.</text>
</comment>
<dbReference type="Proteomes" id="UP000757890">
    <property type="component" value="Unassembled WGS sequence"/>
</dbReference>
<evidence type="ECO:0000313" key="3">
    <source>
        <dbReference type="Proteomes" id="UP000757890"/>
    </source>
</evidence>
<evidence type="ECO:0000256" key="1">
    <source>
        <dbReference type="SAM" id="Phobius"/>
    </source>
</evidence>
<keyword evidence="1" id="KW-1133">Transmembrane helix</keyword>
<organism evidence="2 3">
    <name type="scientific">Dialister invisus</name>
    <dbReference type="NCBI Taxonomy" id="218538"/>
    <lineage>
        <taxon>Bacteria</taxon>
        <taxon>Bacillati</taxon>
        <taxon>Bacillota</taxon>
        <taxon>Negativicutes</taxon>
        <taxon>Veillonellales</taxon>
        <taxon>Veillonellaceae</taxon>
        <taxon>Dialister</taxon>
    </lineage>
</organism>
<dbReference type="AlphaFoldDB" id="A0A930FRI9"/>
<sequence length="181" mass="20438">MDSIFIVVAFFIAVSLLSIPCMMYYKKKEKKEQQLISENRDQAVLQIYGDPIRIDGKIFSEYEHMGSKLSYYTVVLPEGRHTLEAKFQTTSAGVSGNQNYKTPEPIPCDLFLEKGFVYTAGIYFYSPKSRYEYYKGEVGEAVFSKELSVTGSTSYGTAYVIVYKDKDADGNLIKAPACPEE</sequence>
<proteinExistence type="predicted"/>
<accession>A0A930FRI9</accession>
<evidence type="ECO:0000313" key="2">
    <source>
        <dbReference type="EMBL" id="MBF1129603.1"/>
    </source>
</evidence>
<keyword evidence="1" id="KW-0812">Transmembrane</keyword>
<name>A0A930FRI9_9FIRM</name>
<protein>
    <submittedName>
        <fullName evidence="2">Uncharacterized protein</fullName>
    </submittedName>
</protein>
<keyword evidence="1" id="KW-0472">Membrane</keyword>
<feature type="transmembrane region" description="Helical" evidence="1">
    <location>
        <begin position="6"/>
        <end position="25"/>
    </location>
</feature>
<gene>
    <name evidence="2" type="ORF">HXL70_06105</name>
</gene>